<dbReference type="SFLD" id="SFLDG01060">
    <property type="entry name" value="BATS_domain_containing"/>
    <property type="match status" value="1"/>
</dbReference>
<evidence type="ECO:0000256" key="8">
    <source>
        <dbReference type="ARBA" id="ARBA00022723"/>
    </source>
</evidence>
<evidence type="ECO:0000256" key="2">
    <source>
        <dbReference type="ARBA" id="ARBA00010765"/>
    </source>
</evidence>
<dbReference type="SMART" id="SM00876">
    <property type="entry name" value="BATS"/>
    <property type="match status" value="1"/>
</dbReference>
<comment type="caution">
    <text evidence="15">The sequence shown here is derived from an EMBL/GenBank/DDBJ whole genome shotgun (WGS) entry which is preliminary data.</text>
</comment>
<feature type="binding site" evidence="13">
    <location>
        <position position="73"/>
    </location>
    <ligand>
        <name>[4Fe-4S] cluster</name>
        <dbReference type="ChEBI" id="CHEBI:49883"/>
        <note>4Fe-4S-S-AdoMet</note>
    </ligand>
</feature>
<keyword evidence="4 13" id="KW-0004">4Fe-4S</keyword>
<feature type="binding site" evidence="13">
    <location>
        <position position="149"/>
    </location>
    <ligand>
        <name>[2Fe-2S] cluster</name>
        <dbReference type="ChEBI" id="CHEBI:190135"/>
    </ligand>
</feature>
<dbReference type="EMBL" id="JAGGLJ010000003">
    <property type="protein sequence ID" value="MBP2024957.1"/>
    <property type="molecule type" value="Genomic_DNA"/>
</dbReference>
<keyword evidence="11 13" id="KW-0411">Iron-sulfur</keyword>
<dbReference type="HAMAP" id="MF_01694">
    <property type="entry name" value="BioB"/>
    <property type="match status" value="1"/>
</dbReference>
<keyword evidence="6 13" id="KW-0949">S-adenosyl-L-methionine</keyword>
<reference evidence="15 16" key="1">
    <citation type="submission" date="2021-03" db="EMBL/GenBank/DDBJ databases">
        <title>Genomic Encyclopedia of Type Strains, Phase IV (KMG-IV): sequencing the most valuable type-strain genomes for metagenomic binning, comparative biology and taxonomic classification.</title>
        <authorList>
            <person name="Goeker M."/>
        </authorList>
    </citation>
    <scope>NUCLEOTIDE SEQUENCE [LARGE SCALE GENOMIC DNA]</scope>
    <source>
        <strain evidence="15 16">DSM 27563</strain>
    </source>
</reference>
<dbReference type="PROSITE" id="PS51918">
    <property type="entry name" value="RADICAL_SAM"/>
    <property type="match status" value="1"/>
</dbReference>
<protein>
    <recommendedName>
        <fullName evidence="3 13">Biotin synthase</fullName>
        <ecNumber evidence="3 13">2.8.1.6</ecNumber>
    </recommendedName>
</protein>
<dbReference type="InterPro" id="IPR002684">
    <property type="entry name" value="Biotin_synth/BioAB"/>
</dbReference>
<dbReference type="SUPFAM" id="SSF102114">
    <property type="entry name" value="Radical SAM enzymes"/>
    <property type="match status" value="1"/>
</dbReference>
<dbReference type="Pfam" id="PF06968">
    <property type="entry name" value="BATS"/>
    <property type="match status" value="1"/>
</dbReference>
<dbReference type="SFLD" id="SFLDG01278">
    <property type="entry name" value="biotin_synthase_like"/>
    <property type="match status" value="1"/>
</dbReference>
<dbReference type="CDD" id="cd01335">
    <property type="entry name" value="Radical_SAM"/>
    <property type="match status" value="1"/>
</dbReference>
<accession>A0ABS4KB12</accession>
<keyword evidence="7 13" id="KW-0001">2Fe-2S</keyword>
<evidence type="ECO:0000256" key="1">
    <source>
        <dbReference type="ARBA" id="ARBA00004942"/>
    </source>
</evidence>
<dbReference type="EC" id="2.8.1.6" evidence="3 13"/>
<dbReference type="NCBIfam" id="TIGR00433">
    <property type="entry name" value="bioB"/>
    <property type="match status" value="1"/>
</dbReference>
<evidence type="ECO:0000313" key="16">
    <source>
        <dbReference type="Proteomes" id="UP001519306"/>
    </source>
</evidence>
<dbReference type="Gene3D" id="3.20.20.70">
    <property type="entry name" value="Aldolase class I"/>
    <property type="match status" value="1"/>
</dbReference>
<dbReference type="InterPro" id="IPR006638">
    <property type="entry name" value="Elp3/MiaA/NifB-like_rSAM"/>
</dbReference>
<feature type="binding site" evidence="13">
    <location>
        <position position="209"/>
    </location>
    <ligand>
        <name>[2Fe-2S] cluster</name>
        <dbReference type="ChEBI" id="CHEBI:190135"/>
    </ligand>
</feature>
<dbReference type="Proteomes" id="UP001519306">
    <property type="component" value="Unassembled WGS sequence"/>
</dbReference>
<dbReference type="InterPro" id="IPR024177">
    <property type="entry name" value="Biotin_synthase"/>
</dbReference>
<dbReference type="InterPro" id="IPR007197">
    <property type="entry name" value="rSAM"/>
</dbReference>
<evidence type="ECO:0000256" key="5">
    <source>
        <dbReference type="ARBA" id="ARBA00022679"/>
    </source>
</evidence>
<comment type="catalytic activity">
    <reaction evidence="12 13">
        <text>(4R,5S)-dethiobiotin + (sulfur carrier)-SH + 2 reduced [2Fe-2S]-[ferredoxin] + 2 S-adenosyl-L-methionine = (sulfur carrier)-H + biotin + 2 5'-deoxyadenosine + 2 L-methionine + 2 oxidized [2Fe-2S]-[ferredoxin]</text>
        <dbReference type="Rhea" id="RHEA:22060"/>
        <dbReference type="Rhea" id="RHEA-COMP:10000"/>
        <dbReference type="Rhea" id="RHEA-COMP:10001"/>
        <dbReference type="Rhea" id="RHEA-COMP:14737"/>
        <dbReference type="Rhea" id="RHEA-COMP:14739"/>
        <dbReference type="ChEBI" id="CHEBI:17319"/>
        <dbReference type="ChEBI" id="CHEBI:29917"/>
        <dbReference type="ChEBI" id="CHEBI:33737"/>
        <dbReference type="ChEBI" id="CHEBI:33738"/>
        <dbReference type="ChEBI" id="CHEBI:57586"/>
        <dbReference type="ChEBI" id="CHEBI:57844"/>
        <dbReference type="ChEBI" id="CHEBI:59789"/>
        <dbReference type="ChEBI" id="CHEBI:64428"/>
        <dbReference type="ChEBI" id="CHEBI:149473"/>
        <dbReference type="EC" id="2.8.1.6"/>
    </reaction>
</comment>
<comment type="similarity">
    <text evidence="2 13">Belongs to the radical SAM superfamily. Biotin synthase family.</text>
</comment>
<feature type="binding site" evidence="13">
    <location>
        <position position="117"/>
    </location>
    <ligand>
        <name>[2Fe-2S] cluster</name>
        <dbReference type="ChEBI" id="CHEBI:190135"/>
    </ligand>
</feature>
<keyword evidence="9 13" id="KW-0093">Biotin biosynthesis</keyword>
<organism evidence="15 16">
    <name type="scientific">Peptoniphilus stercorisuis</name>
    <dbReference type="NCBI Taxonomy" id="1436965"/>
    <lineage>
        <taxon>Bacteria</taxon>
        <taxon>Bacillati</taxon>
        <taxon>Bacillota</taxon>
        <taxon>Tissierellia</taxon>
        <taxon>Tissierellales</taxon>
        <taxon>Peptoniphilaceae</taxon>
        <taxon>Peptoniphilus</taxon>
    </lineage>
</organism>
<proteinExistence type="inferred from homology"/>
<evidence type="ECO:0000313" key="15">
    <source>
        <dbReference type="EMBL" id="MBP2024957.1"/>
    </source>
</evidence>
<evidence type="ECO:0000256" key="11">
    <source>
        <dbReference type="ARBA" id="ARBA00023014"/>
    </source>
</evidence>
<sequence length="335" mass="37364">MKKIYNIFRGEEMDIINLKQKVINGYDITITEAKELYYEDLNLLKDSANEIRKHFMKDSFDLCTIINAKSGSCSENCKFCAQSSHYKSDVDTYPLLSDDEIINDAIKQKEQGILRYSIVTSGKKLSDEDVLKEARIIKKLKDICNIEICVSNGLLSYENFKILKEAGATRVHNNLESSESFFSSVCTTHTINDKISTIKAARDAGLEVCSGGIIGLGESYEQRIEMAFKLKELNIKSIPINVLNPIPNTPLGNNDVLSEEEVIRTIAVFRFILKDSFIRLAGGRSLFKDKGEIIFKSGANAAISGDMLTTSGISTKSDLELIKSLNFTPEIISIP</sequence>
<evidence type="ECO:0000256" key="3">
    <source>
        <dbReference type="ARBA" id="ARBA00012236"/>
    </source>
</evidence>
<feature type="binding site" evidence="13">
    <location>
        <position position="80"/>
    </location>
    <ligand>
        <name>[4Fe-4S] cluster</name>
        <dbReference type="ChEBI" id="CHEBI:49883"/>
        <note>4Fe-4S-S-AdoMet</note>
    </ligand>
</feature>
<evidence type="ECO:0000256" key="13">
    <source>
        <dbReference type="HAMAP-Rule" id="MF_01694"/>
    </source>
</evidence>
<dbReference type="PANTHER" id="PTHR22976:SF2">
    <property type="entry name" value="BIOTIN SYNTHASE, MITOCHONDRIAL"/>
    <property type="match status" value="1"/>
</dbReference>
<feature type="binding site" evidence="13">
    <location>
        <position position="279"/>
    </location>
    <ligand>
        <name>[2Fe-2S] cluster</name>
        <dbReference type="ChEBI" id="CHEBI:190135"/>
    </ligand>
</feature>
<comment type="pathway">
    <text evidence="1 13">Cofactor biosynthesis; biotin biosynthesis; biotin from 7,8-diaminononanoate: step 2/2.</text>
</comment>
<evidence type="ECO:0000256" key="12">
    <source>
        <dbReference type="ARBA" id="ARBA00051157"/>
    </source>
</evidence>
<keyword evidence="8 13" id="KW-0479">Metal-binding</keyword>
<name>A0ABS4KB12_9FIRM</name>
<evidence type="ECO:0000256" key="6">
    <source>
        <dbReference type="ARBA" id="ARBA00022691"/>
    </source>
</evidence>
<feature type="domain" description="Radical SAM core" evidence="14">
    <location>
        <begin position="55"/>
        <end position="284"/>
    </location>
</feature>
<evidence type="ECO:0000256" key="10">
    <source>
        <dbReference type="ARBA" id="ARBA00023004"/>
    </source>
</evidence>
<feature type="binding site" evidence="13">
    <location>
        <position position="77"/>
    </location>
    <ligand>
        <name>[4Fe-4S] cluster</name>
        <dbReference type="ChEBI" id="CHEBI:49883"/>
        <note>4Fe-4S-S-AdoMet</note>
    </ligand>
</feature>
<evidence type="ECO:0000256" key="7">
    <source>
        <dbReference type="ARBA" id="ARBA00022714"/>
    </source>
</evidence>
<dbReference type="InterPro" id="IPR013785">
    <property type="entry name" value="Aldolase_TIM"/>
</dbReference>
<keyword evidence="16" id="KW-1185">Reference proteome</keyword>
<gene>
    <name evidence="13" type="primary">bioB</name>
    <name evidence="15" type="ORF">J2Z71_000480</name>
</gene>
<dbReference type="InterPro" id="IPR010722">
    <property type="entry name" value="BATS_dom"/>
</dbReference>
<dbReference type="InterPro" id="IPR058240">
    <property type="entry name" value="rSAM_sf"/>
</dbReference>
<dbReference type="SFLD" id="SFLDS00029">
    <property type="entry name" value="Radical_SAM"/>
    <property type="match status" value="1"/>
</dbReference>
<dbReference type="PIRSF" id="PIRSF001619">
    <property type="entry name" value="Biotin_synth"/>
    <property type="match status" value="1"/>
</dbReference>
<dbReference type="PANTHER" id="PTHR22976">
    <property type="entry name" value="BIOTIN SYNTHASE"/>
    <property type="match status" value="1"/>
</dbReference>
<evidence type="ECO:0000259" key="14">
    <source>
        <dbReference type="PROSITE" id="PS51918"/>
    </source>
</evidence>
<evidence type="ECO:0000256" key="4">
    <source>
        <dbReference type="ARBA" id="ARBA00022485"/>
    </source>
</evidence>
<dbReference type="SMART" id="SM00729">
    <property type="entry name" value="Elp3"/>
    <property type="match status" value="1"/>
</dbReference>
<keyword evidence="10 13" id="KW-0408">Iron</keyword>
<dbReference type="Pfam" id="PF04055">
    <property type="entry name" value="Radical_SAM"/>
    <property type="match status" value="1"/>
</dbReference>
<comment type="function">
    <text evidence="13">Catalyzes the conversion of dethiobiotin (DTB) to biotin by the insertion of a sulfur atom into dethiobiotin via a radical-based mechanism.</text>
</comment>
<keyword evidence="5 13" id="KW-0808">Transferase</keyword>
<evidence type="ECO:0000256" key="9">
    <source>
        <dbReference type="ARBA" id="ARBA00022756"/>
    </source>
</evidence>
<comment type="cofactor">
    <cofactor evidence="13">
        <name>[2Fe-2S] cluster</name>
        <dbReference type="ChEBI" id="CHEBI:190135"/>
    </cofactor>
    <text evidence="13">Binds 1 [2Fe-2S] cluster. The cluster is coordinated with 3 cysteines and 1 arginine.</text>
</comment>
<comment type="cofactor">
    <cofactor evidence="13">
        <name>[4Fe-4S] cluster</name>
        <dbReference type="ChEBI" id="CHEBI:49883"/>
    </cofactor>
    <text evidence="13">Binds 1 [4Fe-4S] cluster. The cluster is coordinated with 3 cysteines and an exchangeable S-adenosyl-L-methionine.</text>
</comment>
<dbReference type="GO" id="GO:0004076">
    <property type="term" value="F:biotin synthase activity"/>
    <property type="evidence" value="ECO:0007669"/>
    <property type="project" value="UniProtKB-EC"/>
</dbReference>
<comment type="subunit">
    <text evidence="13">Homodimer.</text>
</comment>